<dbReference type="Pfam" id="PF13558">
    <property type="entry name" value="SbcC_Walker_B"/>
    <property type="match status" value="1"/>
</dbReference>
<gene>
    <name evidence="4" type="ORF">GZ78_13300</name>
</gene>
<dbReference type="PANTHER" id="PTHR32114">
    <property type="entry name" value="ABC TRANSPORTER ABCH.3"/>
    <property type="match status" value="1"/>
</dbReference>
<dbReference type="GO" id="GO:0006302">
    <property type="term" value="P:double-strand break repair"/>
    <property type="evidence" value="ECO:0007669"/>
    <property type="project" value="InterPro"/>
</dbReference>
<dbReference type="PANTHER" id="PTHR32114:SF2">
    <property type="entry name" value="ABC TRANSPORTER ABCH.3"/>
    <property type="match status" value="1"/>
</dbReference>
<dbReference type="GO" id="GO:0016887">
    <property type="term" value="F:ATP hydrolysis activity"/>
    <property type="evidence" value="ECO:0007669"/>
    <property type="project" value="InterPro"/>
</dbReference>
<keyword evidence="5" id="KW-1185">Reference proteome</keyword>
<feature type="coiled-coil region" evidence="1">
    <location>
        <begin position="437"/>
        <end position="464"/>
    </location>
</feature>
<dbReference type="InterPro" id="IPR027417">
    <property type="entry name" value="P-loop_NTPase"/>
</dbReference>
<keyword evidence="1" id="KW-0175">Coiled coil</keyword>
<name>A0A081NJ36_9GAMM</name>
<dbReference type="STRING" id="1137799.GZ78_13300"/>
<evidence type="ECO:0000259" key="3">
    <source>
        <dbReference type="Pfam" id="PF13476"/>
    </source>
</evidence>
<feature type="region of interest" description="Disordered" evidence="2">
    <location>
        <begin position="257"/>
        <end position="278"/>
    </location>
</feature>
<organism evidence="4 5">
    <name type="scientific">Endozoicomonas numazuensis</name>
    <dbReference type="NCBI Taxonomy" id="1137799"/>
    <lineage>
        <taxon>Bacteria</taxon>
        <taxon>Pseudomonadati</taxon>
        <taxon>Pseudomonadota</taxon>
        <taxon>Gammaproteobacteria</taxon>
        <taxon>Oceanospirillales</taxon>
        <taxon>Endozoicomonadaceae</taxon>
        <taxon>Endozoicomonas</taxon>
    </lineage>
</organism>
<protein>
    <recommendedName>
        <fullName evidence="3">Rad50/SbcC-type AAA domain-containing protein</fullName>
    </recommendedName>
</protein>
<feature type="coiled-coil region" evidence="1">
    <location>
        <begin position="708"/>
        <end position="777"/>
    </location>
</feature>
<feature type="region of interest" description="Disordered" evidence="2">
    <location>
        <begin position="384"/>
        <end position="413"/>
    </location>
</feature>
<dbReference type="AlphaFoldDB" id="A0A081NJ36"/>
<sequence length="1221" mass="139333">MKILSLRLKNINSLKGEWKIDFTEDNFRNNGLFAITGPTGAGKTTLLDAICLALYHQTPRLSTISASDNELMTRHTSESLAEVEFEVQGQGYRSFWSQRRARGKADGKLQSPQVELTKLDGSIITSRINDKLRIVSDITGLDFGRFTQSMMLAQGGFAAFLQASANDRAELLEELTGTDIYGEISRRVFERARSEQEKLNLLQARTEGVELLDDSVLKQLANEQTELTESTSKIQNKINELNKQNTWLEKKAEFEQEKQTSQQLHQQNLERKDASSETLKKLEQSIPALEIKPVYDQLSSLKAAADTRQKQVDELLEQEKKLKDTLTEKEQTKQSSQENLGQVKQQKTQTEQLIADQIIPLDLQISEAERSRIELSESQKTVQTTLQGQEEQHSTLQQKRQKLQQSLKQASDYLSQNAHHEKLAEQLPLWHSQFDQRKSLIQQLNQLRNTLQEQNTQTEQDTSQHRQLLEQQRVSQERLTLTNQLLEQQQAQRQQWLQGQEESAIREQQQYLMEKVPQCQQLKTLVKQHVESQTSLSAEKTTLDENSRQLITVQTELSQQRDLYRKEAQHQKDLETLLLQEQTIASLSEHRNNLQEGEACPLCGSTAHPAVQNYQQIDVDSTAHRLAEKKRLVTELEQQGTRKKQQETELKTLCTSSEKRILELKNQQTSTQTEWQTLCQSLQIQLDISDTESVRSWLISTGEQLTTIKEQVKQLDTISQQLQSAQKTATQEQQQFDQKQSQLALLQQQLNQSAEQVRTLTQQITQQEQDLGQLEAILQQSLQTALPALENQDSWLANQKALKDRWQACHQQNLEQQQALQSLNHEIQMLDQGLLQSRQQNDQLIRQLNQISTEQADRKDMRFTLFGELKVTDERSRIEQAIVTAEQGVKQAEVAFQTALQAVSELSGSIQQHLNDQKTGGSELEEREAQWLTVLTNSPFDSNEQFEQALLSPEQRSELEALNRSLDQAIASSNERFKRAESSLEKLLDEALTELASEEIVTLLKQQETELSLNNQRLGEIRQALTEDQKKRQQLSGWVNEISEQKQLFATWEHLNSLIGSAKGDKFRKFAQGLTLDHLIYLANQQLQRLHGRYQLNRRTGEALSIEVIDTWQGDTARDIKTLSGGETFLVSLALALALSDLVSHKTSIDSLFLDEGFGTLDQETLEIALDALDNLNASGKMVGVISHIESLKERIPTRIEVIKETGLGYSSLDKHYAVTP</sequence>
<reference evidence="4 5" key="1">
    <citation type="submission" date="2014-06" db="EMBL/GenBank/DDBJ databases">
        <title>Whole Genome Sequences of Three Symbiotic Endozoicomonas Bacteria.</title>
        <authorList>
            <person name="Neave M.J."/>
            <person name="Apprill A."/>
            <person name="Voolstra C.R."/>
        </authorList>
    </citation>
    <scope>NUCLEOTIDE SEQUENCE [LARGE SCALE GENOMIC DNA]</scope>
    <source>
        <strain evidence="4 5">DSM 25634</strain>
    </source>
</reference>
<proteinExistence type="predicted"/>
<evidence type="ECO:0000256" key="1">
    <source>
        <dbReference type="SAM" id="Coils"/>
    </source>
</evidence>
<evidence type="ECO:0000313" key="5">
    <source>
        <dbReference type="Proteomes" id="UP000028073"/>
    </source>
</evidence>
<dbReference type="RefSeq" id="WP_034835810.1">
    <property type="nucleotide sequence ID" value="NZ_JOKH01000002.1"/>
</dbReference>
<feature type="compositionally biased region" description="Basic and acidic residues" evidence="2">
    <location>
        <begin position="268"/>
        <end position="278"/>
    </location>
</feature>
<evidence type="ECO:0000256" key="2">
    <source>
        <dbReference type="SAM" id="MobiDB-lite"/>
    </source>
</evidence>
<dbReference type="InterPro" id="IPR038729">
    <property type="entry name" value="Rad50/SbcC_AAA"/>
</dbReference>
<dbReference type="eggNOG" id="COG0419">
    <property type="taxonomic scope" value="Bacteria"/>
</dbReference>
<feature type="coiled-coil region" evidence="1">
    <location>
        <begin position="298"/>
        <end position="346"/>
    </location>
</feature>
<dbReference type="Proteomes" id="UP000028073">
    <property type="component" value="Unassembled WGS sequence"/>
</dbReference>
<dbReference type="EMBL" id="JOKH01000002">
    <property type="protein sequence ID" value="KEQ18459.1"/>
    <property type="molecule type" value="Genomic_DNA"/>
</dbReference>
<accession>A0A081NJ36</accession>
<evidence type="ECO:0000313" key="4">
    <source>
        <dbReference type="EMBL" id="KEQ18459.1"/>
    </source>
</evidence>
<dbReference type="SUPFAM" id="SSF52540">
    <property type="entry name" value="P-loop containing nucleoside triphosphate hydrolases"/>
    <property type="match status" value="2"/>
</dbReference>
<comment type="caution">
    <text evidence="4">The sequence shown here is derived from an EMBL/GenBank/DDBJ whole genome shotgun (WGS) entry which is preliminary data.</text>
</comment>
<feature type="domain" description="Rad50/SbcC-type AAA" evidence="3">
    <location>
        <begin position="5"/>
        <end position="244"/>
    </location>
</feature>
<dbReference type="Pfam" id="PF13476">
    <property type="entry name" value="AAA_23"/>
    <property type="match status" value="1"/>
</dbReference>
<feature type="coiled-coil region" evidence="1">
    <location>
        <begin position="956"/>
        <end position="994"/>
    </location>
</feature>
<dbReference type="OrthoDB" id="9795626at2"/>
<dbReference type="Gene3D" id="3.40.50.300">
    <property type="entry name" value="P-loop containing nucleotide triphosphate hydrolases"/>
    <property type="match status" value="2"/>
</dbReference>